<gene>
    <name evidence="1" type="ORF">Ga0080559_TMP3383</name>
</gene>
<proteinExistence type="predicted"/>
<keyword evidence="2" id="KW-1185">Reference proteome</keyword>
<name>A0A1U7D7S1_9RHOB</name>
<organism evidence="1 2">
    <name type="scientific">Salipiger profundus</name>
    <dbReference type="NCBI Taxonomy" id="1229727"/>
    <lineage>
        <taxon>Bacteria</taxon>
        <taxon>Pseudomonadati</taxon>
        <taxon>Pseudomonadota</taxon>
        <taxon>Alphaproteobacteria</taxon>
        <taxon>Rhodobacterales</taxon>
        <taxon>Roseobacteraceae</taxon>
        <taxon>Salipiger</taxon>
    </lineage>
</organism>
<evidence type="ECO:0000313" key="1">
    <source>
        <dbReference type="EMBL" id="APX24179.1"/>
    </source>
</evidence>
<accession>A0A1U7D7S1</accession>
<reference evidence="1 2" key="1">
    <citation type="submission" date="2016-03" db="EMBL/GenBank/DDBJ databases">
        <title>Deep-sea bacteria in the southern Pacific.</title>
        <authorList>
            <person name="Tang K."/>
        </authorList>
    </citation>
    <scope>NUCLEOTIDE SEQUENCE [LARGE SCALE GENOMIC DNA]</scope>
    <source>
        <strain evidence="1 2">JLT2016</strain>
    </source>
</reference>
<evidence type="ECO:0000313" key="2">
    <source>
        <dbReference type="Proteomes" id="UP000186559"/>
    </source>
</evidence>
<dbReference type="Proteomes" id="UP000186559">
    <property type="component" value="Chromosome"/>
</dbReference>
<dbReference type="EMBL" id="CP014796">
    <property type="protein sequence ID" value="APX24179.1"/>
    <property type="molecule type" value="Genomic_DNA"/>
</dbReference>
<dbReference type="AlphaFoldDB" id="A0A1U7D7S1"/>
<sequence>MASIRLYTNAWAAAFCQAGMCPGRGSARGVVRNSAFATDGSMRMICRIDRLRDRLLR</sequence>
<protein>
    <submittedName>
        <fullName evidence="1">Uncharacterized protein</fullName>
    </submittedName>
</protein>
<dbReference type="STRING" id="1229727.Ga0080559_TMP3383"/>
<dbReference type="KEGG" id="tpro:Ga0080559_TMP3383"/>